<dbReference type="Proteomes" id="UP001232755">
    <property type="component" value="Unassembled WGS sequence"/>
</dbReference>
<reference evidence="1 2" key="1">
    <citation type="submission" date="2023-07" db="EMBL/GenBank/DDBJ databases">
        <title>Comparative genomics of wheat-associated soil bacteria to identify genetic determinants of phenazine resistance.</title>
        <authorList>
            <person name="Mouncey N."/>
        </authorList>
    </citation>
    <scope>NUCLEOTIDE SEQUENCE [LARGE SCALE GENOMIC DNA]</scope>
    <source>
        <strain evidence="1 2">B3I12</strain>
    </source>
</reference>
<sequence length="47" mass="4924">MGRVDSESRFVYCLRQVEPSQPEAGQISPAAVAVSQSAAWASVISGT</sequence>
<gene>
    <name evidence="1" type="ORF">QF034_008128</name>
</gene>
<dbReference type="EMBL" id="JAUSYP010000001">
    <property type="protein sequence ID" value="MDQ0753897.1"/>
    <property type="molecule type" value="Genomic_DNA"/>
</dbReference>
<keyword evidence="2" id="KW-1185">Reference proteome</keyword>
<evidence type="ECO:0000313" key="1">
    <source>
        <dbReference type="EMBL" id="MDQ0753897.1"/>
    </source>
</evidence>
<protein>
    <submittedName>
        <fullName evidence="1">Uncharacterized protein</fullName>
    </submittedName>
</protein>
<proteinExistence type="predicted"/>
<comment type="caution">
    <text evidence="1">The sequence shown here is derived from an EMBL/GenBank/DDBJ whole genome shotgun (WGS) entry which is preliminary data.</text>
</comment>
<accession>A0ABU0R5J1</accession>
<evidence type="ECO:0000313" key="2">
    <source>
        <dbReference type="Proteomes" id="UP001232755"/>
    </source>
</evidence>
<name>A0ABU0R5J1_9ACTN</name>
<dbReference type="RefSeq" id="WP_307179680.1">
    <property type="nucleotide sequence ID" value="NZ_JAUSYP010000001.1"/>
</dbReference>
<organism evidence="1 2">
    <name type="scientific">Streptomyces africanus</name>
    <dbReference type="NCBI Taxonomy" id="231024"/>
    <lineage>
        <taxon>Bacteria</taxon>
        <taxon>Bacillati</taxon>
        <taxon>Actinomycetota</taxon>
        <taxon>Actinomycetes</taxon>
        <taxon>Kitasatosporales</taxon>
        <taxon>Streptomycetaceae</taxon>
        <taxon>Streptomyces</taxon>
    </lineage>
</organism>